<dbReference type="EMBL" id="JBHUDM010000002">
    <property type="protein sequence ID" value="MFD1641544.1"/>
    <property type="molecule type" value="Genomic_DNA"/>
</dbReference>
<keyword evidence="2" id="KW-1185">Reference proteome</keyword>
<dbReference type="Proteomes" id="UP001597052">
    <property type="component" value="Unassembled WGS sequence"/>
</dbReference>
<protein>
    <submittedName>
        <fullName evidence="1">Uncharacterized protein</fullName>
    </submittedName>
</protein>
<dbReference type="RefSeq" id="WP_256396854.1">
    <property type="nucleotide sequence ID" value="NZ_JANHDJ010000005.1"/>
</dbReference>
<accession>A0ABD6D5G7</accession>
<comment type="caution">
    <text evidence="1">The sequence shown here is derived from an EMBL/GenBank/DDBJ whole genome shotgun (WGS) entry which is preliminary data.</text>
</comment>
<reference evidence="1 2" key="1">
    <citation type="journal article" date="2019" name="Int. J. Syst. Evol. Microbiol.">
        <title>The Global Catalogue of Microorganisms (GCM) 10K type strain sequencing project: providing services to taxonomists for standard genome sequencing and annotation.</title>
        <authorList>
            <consortium name="The Broad Institute Genomics Platform"/>
            <consortium name="The Broad Institute Genome Sequencing Center for Infectious Disease"/>
            <person name="Wu L."/>
            <person name="Ma J."/>
        </authorList>
    </citation>
    <scope>NUCLEOTIDE SEQUENCE [LARGE SCALE GENOMIC DNA]</scope>
    <source>
        <strain evidence="1 2">CGMCC 1.10593</strain>
    </source>
</reference>
<proteinExistence type="predicted"/>
<evidence type="ECO:0000313" key="1">
    <source>
        <dbReference type="EMBL" id="MFD1641544.1"/>
    </source>
</evidence>
<dbReference type="AlphaFoldDB" id="A0ABD6D5G7"/>
<sequence length="76" mass="8434">MASQQRSVPLSRLGASGPTLDGRPTMIVIGVAVGIRLRNRVSSRLRRWMVRFADDHRLLLGGLAVVQQSWGRPVTR</sequence>
<gene>
    <name evidence="1" type="ORF">ACFSBW_06610</name>
</gene>
<evidence type="ECO:0000313" key="2">
    <source>
        <dbReference type="Proteomes" id="UP001597052"/>
    </source>
</evidence>
<name>A0ABD6D5G7_9EURY</name>
<organism evidence="1 2">
    <name type="scientific">Halohasta litorea</name>
    <dbReference type="NCBI Taxonomy" id="869891"/>
    <lineage>
        <taxon>Archaea</taxon>
        <taxon>Methanobacteriati</taxon>
        <taxon>Methanobacteriota</taxon>
        <taxon>Stenosarchaea group</taxon>
        <taxon>Halobacteria</taxon>
        <taxon>Halobacteriales</taxon>
        <taxon>Haloferacaceae</taxon>
        <taxon>Halohasta</taxon>
    </lineage>
</organism>